<reference evidence="2 3" key="1">
    <citation type="journal article" date="2018" name="IMA Fungus">
        <title>IMA Genome-F 9: Draft genome sequence of Annulohypoxylon stygium, Aspergillus mulundensis, Berkeleyomyces basicola (syn. Thielaviopsis basicola), Ceratocystis smalleyi, two Cercospora beticola strains, Coleophoma cylindrospora, Fusarium fracticaudum, Phialophora cf. hyalina, and Morchella septimelata.</title>
        <authorList>
            <person name="Wingfield B.D."/>
            <person name="Bills G.F."/>
            <person name="Dong Y."/>
            <person name="Huang W."/>
            <person name="Nel W.J."/>
            <person name="Swalarsk-Parry B.S."/>
            <person name="Vaghefi N."/>
            <person name="Wilken P.M."/>
            <person name="An Z."/>
            <person name="de Beer Z.W."/>
            <person name="De Vos L."/>
            <person name="Chen L."/>
            <person name="Duong T.A."/>
            <person name="Gao Y."/>
            <person name="Hammerbacher A."/>
            <person name="Kikkert J.R."/>
            <person name="Li Y."/>
            <person name="Li H."/>
            <person name="Li K."/>
            <person name="Li Q."/>
            <person name="Liu X."/>
            <person name="Ma X."/>
            <person name="Naidoo K."/>
            <person name="Pethybridge S.J."/>
            <person name="Sun J."/>
            <person name="Steenkamp E.T."/>
            <person name="van der Nest M.A."/>
            <person name="van Wyk S."/>
            <person name="Wingfield M.J."/>
            <person name="Xiong C."/>
            <person name="Yue Q."/>
            <person name="Zhang X."/>
        </authorList>
    </citation>
    <scope>NUCLEOTIDE SEQUENCE [LARGE SCALE GENOMIC DNA]</scope>
    <source>
        <strain evidence="2 3">BP 5553</strain>
    </source>
</reference>
<feature type="compositionally biased region" description="Acidic residues" evidence="1">
    <location>
        <begin position="247"/>
        <end position="259"/>
    </location>
</feature>
<accession>A0A370TXQ3</accession>
<keyword evidence="3" id="KW-1185">Reference proteome</keyword>
<dbReference type="AlphaFoldDB" id="A0A370TXQ3"/>
<evidence type="ECO:0000313" key="2">
    <source>
        <dbReference type="EMBL" id="RDL40316.1"/>
    </source>
</evidence>
<evidence type="ECO:0000256" key="1">
    <source>
        <dbReference type="SAM" id="MobiDB-lite"/>
    </source>
</evidence>
<proteinExistence type="predicted"/>
<dbReference type="RefSeq" id="XP_031872972.1">
    <property type="nucleotide sequence ID" value="XM_032008918.1"/>
</dbReference>
<protein>
    <submittedName>
        <fullName evidence="2">Uncharacterized protein</fullName>
    </submittedName>
</protein>
<organism evidence="2 3">
    <name type="scientific">Venustampulla echinocandica</name>
    <dbReference type="NCBI Taxonomy" id="2656787"/>
    <lineage>
        <taxon>Eukaryota</taxon>
        <taxon>Fungi</taxon>
        <taxon>Dikarya</taxon>
        <taxon>Ascomycota</taxon>
        <taxon>Pezizomycotina</taxon>
        <taxon>Leotiomycetes</taxon>
        <taxon>Helotiales</taxon>
        <taxon>Pleuroascaceae</taxon>
        <taxon>Venustampulla</taxon>
    </lineage>
</organism>
<dbReference type="GeneID" id="43593144"/>
<sequence length="271" mass="28446">MASTAGANTDSNVNESVLELNLAHSLGNGFKASFVLQAKVGNVVNGNAEGGVALDLGNGSSFAFVLQPKLGGVTNGTADGGAAGDLGNGSSANFAVHGLVNNFANVAADGGAVGGLGTQHLSGSPIQTGDNDGESRVTKVLPWGGRDTDELRKTLRQLSLRPLPKSRSLNSIKLDPKYMDMDMDGIEELAVNLRNNPPLSLEEVREGRREDKRNRKIWVDLLRAKTIARLGMSLSEKDAGAKVEPTLPEEDDGSDDDLSLPELTAENQLDS</sequence>
<gene>
    <name evidence="2" type="ORF">BP5553_00295</name>
</gene>
<dbReference type="Proteomes" id="UP000254866">
    <property type="component" value="Unassembled WGS sequence"/>
</dbReference>
<dbReference type="EMBL" id="NPIC01000001">
    <property type="protein sequence ID" value="RDL40316.1"/>
    <property type="molecule type" value="Genomic_DNA"/>
</dbReference>
<name>A0A370TXQ3_9HELO</name>
<feature type="region of interest" description="Disordered" evidence="1">
    <location>
        <begin position="233"/>
        <end position="271"/>
    </location>
</feature>
<comment type="caution">
    <text evidence="2">The sequence shown here is derived from an EMBL/GenBank/DDBJ whole genome shotgun (WGS) entry which is preliminary data.</text>
</comment>
<evidence type="ECO:0000313" key="3">
    <source>
        <dbReference type="Proteomes" id="UP000254866"/>
    </source>
</evidence>